<dbReference type="AlphaFoldDB" id="A0A9P6Q4U5"/>
<keyword evidence="2" id="KW-0472">Membrane</keyword>
<organism evidence="3 4">
    <name type="scientific">Actinomortierella ambigua</name>
    <dbReference type="NCBI Taxonomy" id="1343610"/>
    <lineage>
        <taxon>Eukaryota</taxon>
        <taxon>Fungi</taxon>
        <taxon>Fungi incertae sedis</taxon>
        <taxon>Mucoromycota</taxon>
        <taxon>Mortierellomycotina</taxon>
        <taxon>Mortierellomycetes</taxon>
        <taxon>Mortierellales</taxon>
        <taxon>Mortierellaceae</taxon>
        <taxon>Actinomortierella</taxon>
    </lineage>
</organism>
<dbReference type="Proteomes" id="UP000807716">
    <property type="component" value="Unassembled WGS sequence"/>
</dbReference>
<dbReference type="EMBL" id="JAAAJB010000302">
    <property type="protein sequence ID" value="KAG0258972.1"/>
    <property type="molecule type" value="Genomic_DNA"/>
</dbReference>
<keyword evidence="2" id="KW-1133">Transmembrane helix</keyword>
<feature type="transmembrane region" description="Helical" evidence="2">
    <location>
        <begin position="316"/>
        <end position="339"/>
    </location>
</feature>
<proteinExistence type="predicted"/>
<reference evidence="3" key="1">
    <citation type="journal article" date="2020" name="Fungal Divers.">
        <title>Resolving the Mortierellaceae phylogeny through synthesis of multi-gene phylogenetics and phylogenomics.</title>
        <authorList>
            <person name="Vandepol N."/>
            <person name="Liber J."/>
            <person name="Desiro A."/>
            <person name="Na H."/>
            <person name="Kennedy M."/>
            <person name="Barry K."/>
            <person name="Grigoriev I.V."/>
            <person name="Miller A.N."/>
            <person name="O'Donnell K."/>
            <person name="Stajich J.E."/>
            <person name="Bonito G."/>
        </authorList>
    </citation>
    <scope>NUCLEOTIDE SEQUENCE</scope>
    <source>
        <strain evidence="3">BC1065</strain>
    </source>
</reference>
<evidence type="ECO:0000313" key="3">
    <source>
        <dbReference type="EMBL" id="KAG0258972.1"/>
    </source>
</evidence>
<protein>
    <submittedName>
        <fullName evidence="3">Uncharacterized protein</fullName>
    </submittedName>
</protein>
<sequence length="361" mass="39006">MQDLQGELLCAAANSGAIYLAARDDTKKTLLLLKTANNNSAPPATISATTWEVVTARPLDELWAFSYLFDCTVDEKGAFLLLSPYTTSTTETSDSKIRGAIYDPASGRPDKELTWQRNGAPDAIIPASDRLTMVKMPYVSDNVTEPGQLSTFMLDSRGLPTGQGSTFDLTTTNTDCRAIQWQTGSYYKGTLYYMCESIDTPQFSLYTFDGQAMVKTGTAAPLQDVNLLDAPFIPFPTSGGSAPTWAFRHDITNMYGIYISGPTAGQWHGTAGVPLRIDPNYKVVSYPNPLPSNSPSGDSDSSPGEAGGGGGKGVPVGAIVGIVAAFVVVAAAAFGIIYFRKRRRLRQEAEWKQRYYLGSYE</sequence>
<gene>
    <name evidence="3" type="ORF">DFQ27_004357</name>
</gene>
<keyword evidence="2" id="KW-0812">Transmembrane</keyword>
<evidence type="ECO:0000256" key="2">
    <source>
        <dbReference type="SAM" id="Phobius"/>
    </source>
</evidence>
<dbReference type="OrthoDB" id="2424643at2759"/>
<comment type="caution">
    <text evidence="3">The sequence shown here is derived from an EMBL/GenBank/DDBJ whole genome shotgun (WGS) entry which is preliminary data.</text>
</comment>
<feature type="region of interest" description="Disordered" evidence="1">
    <location>
        <begin position="288"/>
        <end position="310"/>
    </location>
</feature>
<keyword evidence="4" id="KW-1185">Reference proteome</keyword>
<evidence type="ECO:0000313" key="4">
    <source>
        <dbReference type="Proteomes" id="UP000807716"/>
    </source>
</evidence>
<evidence type="ECO:0000256" key="1">
    <source>
        <dbReference type="SAM" id="MobiDB-lite"/>
    </source>
</evidence>
<feature type="compositionally biased region" description="Low complexity" evidence="1">
    <location>
        <begin position="288"/>
        <end position="304"/>
    </location>
</feature>
<name>A0A9P6Q4U5_9FUNG</name>
<accession>A0A9P6Q4U5</accession>